<dbReference type="AlphaFoldDB" id="A0A8E5IMG9"/>
<keyword evidence="1" id="KW-0902">Two-component regulatory system</keyword>
<dbReference type="EMBL" id="CP043765">
    <property type="protein sequence ID" value="QUS46992.1"/>
    <property type="molecule type" value="Genomic_DNA"/>
</dbReference>
<feature type="domain" description="HTH LytTR-type" evidence="2">
    <location>
        <begin position="31"/>
        <end position="65"/>
    </location>
</feature>
<dbReference type="GO" id="GO:0000160">
    <property type="term" value="P:phosphorelay signal transduction system"/>
    <property type="evidence" value="ECO:0007669"/>
    <property type="project" value="UniProtKB-KW"/>
</dbReference>
<evidence type="ECO:0000259" key="2">
    <source>
        <dbReference type="PROSITE" id="PS50930"/>
    </source>
</evidence>
<dbReference type="InterPro" id="IPR007492">
    <property type="entry name" value="LytTR_DNA-bd_dom"/>
</dbReference>
<dbReference type="SMART" id="SM00850">
    <property type="entry name" value="LytTR"/>
    <property type="match status" value="1"/>
</dbReference>
<organism evidence="3">
    <name type="scientific">Salmonella enterica subsp. enterica serovar Dessau</name>
    <dbReference type="NCBI Taxonomy" id="2564349"/>
    <lineage>
        <taxon>Bacteria</taxon>
        <taxon>Pseudomonadati</taxon>
        <taxon>Pseudomonadota</taxon>
        <taxon>Gammaproteobacteria</taxon>
        <taxon>Enterobacterales</taxon>
        <taxon>Enterobacteriaceae</taxon>
        <taxon>Salmonella</taxon>
    </lineage>
</organism>
<dbReference type="GO" id="GO:0003677">
    <property type="term" value="F:DNA binding"/>
    <property type="evidence" value="ECO:0007669"/>
    <property type="project" value="InterPro"/>
</dbReference>
<gene>
    <name evidence="3" type="ORF">F1331_24080</name>
</gene>
<accession>A0A8E5IMG9</accession>
<evidence type="ECO:0000313" key="3">
    <source>
        <dbReference type="EMBL" id="QUS46992.1"/>
    </source>
</evidence>
<dbReference type="Pfam" id="PF04397">
    <property type="entry name" value="LytTR"/>
    <property type="match status" value="1"/>
</dbReference>
<protein>
    <submittedName>
        <fullName evidence="3">LytTR family transcriptional regulator</fullName>
    </submittedName>
</protein>
<dbReference type="PROSITE" id="PS50930">
    <property type="entry name" value="HTH_LYTTR"/>
    <property type="match status" value="1"/>
</dbReference>
<sequence>MMLVRGAEPMEKRLRRALDDYIKIHIKPMPVLTLMTLKSMQEKLPAKEFARVHRSYIVPIQKIEKFSKNKIIVAGKEIPIGSSYADVYEKLLSMSQQ</sequence>
<proteinExistence type="predicted"/>
<evidence type="ECO:0000256" key="1">
    <source>
        <dbReference type="ARBA" id="ARBA00023012"/>
    </source>
</evidence>
<name>A0A8E5IMG9_SALET</name>
<reference evidence="3" key="1">
    <citation type="submission" date="2019-09" db="EMBL/GenBank/DDBJ databases">
        <title>Characterization of Mobilized Colistin Resistance Gene mcr-9 Carrying Colisitin Resistant Salmonella enterica serotype Senftenberg ST14.</title>
        <authorList>
            <person name="Cha M.-H."/>
            <person name="Woo G.-J."/>
        </authorList>
    </citation>
    <scope>NUCLEOTIDE SEQUENCE</scope>
    <source>
        <strain evidence="3">KUFSE-SAL0043</strain>
    </source>
</reference>
<dbReference type="Gene3D" id="2.40.50.1020">
    <property type="entry name" value="LytTr DNA-binding domain"/>
    <property type="match status" value="1"/>
</dbReference>